<dbReference type="SMART" id="SM00360">
    <property type="entry name" value="RRM"/>
    <property type="match status" value="1"/>
</dbReference>
<dbReference type="PANTHER" id="PTHR47640:SF11">
    <property type="entry name" value="RNA-BINDING PROTEIN 42"/>
    <property type="match status" value="1"/>
</dbReference>
<dbReference type="Pfam" id="PF00076">
    <property type="entry name" value="RRM_1"/>
    <property type="match status" value="1"/>
</dbReference>
<dbReference type="eggNOG" id="KOG0226">
    <property type="taxonomic scope" value="Eukaryota"/>
</dbReference>
<dbReference type="InterPro" id="IPR012677">
    <property type="entry name" value="Nucleotide-bd_a/b_plait_sf"/>
</dbReference>
<protein>
    <recommendedName>
        <fullName evidence="4">RRM domain-containing protein</fullName>
    </recommendedName>
</protein>
<evidence type="ECO:0000256" key="1">
    <source>
        <dbReference type="ARBA" id="ARBA00022884"/>
    </source>
</evidence>
<evidence type="ECO:0000256" key="3">
    <source>
        <dbReference type="SAM" id="MobiDB-lite"/>
    </source>
</evidence>
<dbReference type="PROSITE" id="PS50102">
    <property type="entry name" value="RRM"/>
    <property type="match status" value="1"/>
</dbReference>
<reference evidence="5 6" key="1">
    <citation type="journal article" date="2013" name="MBio">
        <title>Genome sequencing of the plant pathogen Taphrina deformans, the causal agent of peach leaf curl.</title>
        <authorList>
            <person name="Cisse O.H."/>
            <person name="Almeida J.M.G.C.F."/>
            <person name="Fonseca A."/>
            <person name="Kumar A.A."/>
            <person name="Salojaervi J."/>
            <person name="Overmyer K."/>
            <person name="Hauser P.M."/>
            <person name="Pagni M."/>
        </authorList>
    </citation>
    <scope>NUCLEOTIDE SEQUENCE [LARGE SCALE GENOMIC DNA]</scope>
    <source>
        <strain evidence="6">PYCC 5710 / ATCC 11124 / CBS 356.35 / IMI 108563 / JCM 9778 / NBRC 8474</strain>
    </source>
</reference>
<gene>
    <name evidence="5" type="ORF">TAPDE_004013</name>
</gene>
<dbReference type="EMBL" id="CAHR02000169">
    <property type="protein sequence ID" value="CCG83691.1"/>
    <property type="molecule type" value="Genomic_DNA"/>
</dbReference>
<dbReference type="OrthoDB" id="1749473at2759"/>
<dbReference type="InterPro" id="IPR000504">
    <property type="entry name" value="RRM_dom"/>
</dbReference>
<dbReference type="InterPro" id="IPR050825">
    <property type="entry name" value="RBM42_RBP45_47-like"/>
</dbReference>
<dbReference type="Proteomes" id="UP000013776">
    <property type="component" value="Unassembled WGS sequence"/>
</dbReference>
<organism evidence="5 6">
    <name type="scientific">Taphrina deformans (strain PYCC 5710 / ATCC 11124 / CBS 356.35 / IMI 108563 / JCM 9778 / NBRC 8474)</name>
    <name type="common">Peach leaf curl fungus</name>
    <name type="synonym">Lalaria deformans</name>
    <dbReference type="NCBI Taxonomy" id="1097556"/>
    <lineage>
        <taxon>Eukaryota</taxon>
        <taxon>Fungi</taxon>
        <taxon>Dikarya</taxon>
        <taxon>Ascomycota</taxon>
        <taxon>Taphrinomycotina</taxon>
        <taxon>Taphrinomycetes</taxon>
        <taxon>Taphrinales</taxon>
        <taxon>Taphrinaceae</taxon>
        <taxon>Taphrina</taxon>
    </lineage>
</organism>
<dbReference type="STRING" id="1097556.R4XDL2"/>
<evidence type="ECO:0000256" key="2">
    <source>
        <dbReference type="PROSITE-ProRule" id="PRU00176"/>
    </source>
</evidence>
<dbReference type="CDD" id="cd12383">
    <property type="entry name" value="RRM_RBM42"/>
    <property type="match status" value="1"/>
</dbReference>
<dbReference type="InterPro" id="IPR034215">
    <property type="entry name" value="RBM42_RRM"/>
</dbReference>
<dbReference type="InterPro" id="IPR035979">
    <property type="entry name" value="RBD_domain_sf"/>
</dbReference>
<keyword evidence="6" id="KW-1185">Reference proteome</keyword>
<sequence>MASRGGYQQGGYQQRPTPPTNNVPVGDHKRNPYGDIDPELAGQIAQQQSIYSSENRENIKLKQAERIDLKSKHKTVIREGGGKVWEDPTLLEWDPTHFRLYCGNLGGEVNDESLFRAFSAYPSIVKARVVRDKRTTKSKGFGFVSFKEPDDMLNAWRDLNGKYIGSHPVKLTKAETSIKATAVDRAQLKNKQAKSAFSQNQVKGGRIEKKAPAKAPSAFIPRGVKRT</sequence>
<dbReference type="PANTHER" id="PTHR47640">
    <property type="entry name" value="TRNA SELENOCYSTEINE 1-ASSOCIATED PROTEIN 1-RELATED-RELATED"/>
    <property type="match status" value="1"/>
</dbReference>
<dbReference type="GO" id="GO:0003729">
    <property type="term" value="F:mRNA binding"/>
    <property type="evidence" value="ECO:0007669"/>
    <property type="project" value="InterPro"/>
</dbReference>
<evidence type="ECO:0000313" key="5">
    <source>
        <dbReference type="EMBL" id="CCG83691.1"/>
    </source>
</evidence>
<dbReference type="VEuPathDB" id="FungiDB:TAPDE_004013"/>
<comment type="caution">
    <text evidence="5">The sequence shown here is derived from an EMBL/GenBank/DDBJ whole genome shotgun (WGS) entry which is preliminary data.</text>
</comment>
<keyword evidence="1 2" id="KW-0694">RNA-binding</keyword>
<feature type="domain" description="RRM" evidence="4">
    <location>
        <begin position="98"/>
        <end position="176"/>
    </location>
</feature>
<dbReference type="AlphaFoldDB" id="R4XDL2"/>
<dbReference type="Gene3D" id="3.30.70.330">
    <property type="match status" value="1"/>
</dbReference>
<evidence type="ECO:0000313" key="6">
    <source>
        <dbReference type="Proteomes" id="UP000013776"/>
    </source>
</evidence>
<name>R4XDL2_TAPDE</name>
<evidence type="ECO:0000259" key="4">
    <source>
        <dbReference type="PROSITE" id="PS50102"/>
    </source>
</evidence>
<feature type="region of interest" description="Disordered" evidence="3">
    <location>
        <begin position="1"/>
        <end position="40"/>
    </location>
</feature>
<dbReference type="SUPFAM" id="SSF54928">
    <property type="entry name" value="RNA-binding domain, RBD"/>
    <property type="match status" value="1"/>
</dbReference>
<feature type="region of interest" description="Disordered" evidence="3">
    <location>
        <begin position="194"/>
        <end position="227"/>
    </location>
</feature>
<accession>R4XDL2</accession>
<proteinExistence type="predicted"/>